<dbReference type="HOGENOM" id="CLU_007383_9_0_1"/>
<dbReference type="eggNOG" id="KOG1502">
    <property type="taxonomic scope" value="Eukaryota"/>
</dbReference>
<dbReference type="GO" id="GO:0016616">
    <property type="term" value="F:oxidoreductase activity, acting on the CH-OH group of donors, NAD or NADP as acceptor"/>
    <property type="evidence" value="ECO:0007669"/>
    <property type="project" value="TreeGrafter"/>
</dbReference>
<reference evidence="3" key="2">
    <citation type="submission" date="2018-05" db="EMBL/GenBank/DDBJ databases">
        <title>OgluRS3 (Oryza glumaepatula Reference Sequence Version 3).</title>
        <authorList>
            <person name="Zhang J."/>
            <person name="Kudrna D."/>
            <person name="Lee S."/>
            <person name="Talag J."/>
            <person name="Welchert J."/>
            <person name="Wing R.A."/>
        </authorList>
    </citation>
    <scope>NUCLEOTIDE SEQUENCE [LARGE SCALE GENOMIC DNA]</scope>
</reference>
<dbReference type="Pfam" id="PF01370">
    <property type="entry name" value="Epimerase"/>
    <property type="match status" value="1"/>
</dbReference>
<dbReference type="CDD" id="cd08958">
    <property type="entry name" value="FR_SDR_e"/>
    <property type="match status" value="1"/>
</dbReference>
<dbReference type="Gramene" id="OGLUM08G05260.2">
    <property type="protein sequence ID" value="OGLUM08G05260.2"/>
    <property type="gene ID" value="OGLUM08G05260"/>
</dbReference>
<dbReference type="InterPro" id="IPR036291">
    <property type="entry name" value="NAD(P)-bd_dom_sf"/>
</dbReference>
<reference evidence="3" key="1">
    <citation type="submission" date="2015-04" db="UniProtKB">
        <authorList>
            <consortium name="EnsemblPlants"/>
        </authorList>
    </citation>
    <scope>IDENTIFICATION</scope>
</reference>
<accession>A0A0E0ARN6</accession>
<dbReference type="Proteomes" id="UP000026961">
    <property type="component" value="Chromosome 8"/>
</dbReference>
<proteinExistence type="predicted"/>
<evidence type="ECO:0000256" key="1">
    <source>
        <dbReference type="ARBA" id="ARBA00023002"/>
    </source>
</evidence>
<dbReference type="PANTHER" id="PTHR10366:SF831">
    <property type="entry name" value="NAD-DEPENDENT EPIMERASE_DEHYDRATASE DOMAIN-CONTAINING PROTEIN"/>
    <property type="match status" value="1"/>
</dbReference>
<name>A0A0E0ARN6_9ORYZ</name>
<dbReference type="AlphaFoldDB" id="A0A0E0ARN6"/>
<evidence type="ECO:0000259" key="2">
    <source>
        <dbReference type="Pfam" id="PF01370"/>
    </source>
</evidence>
<protein>
    <recommendedName>
        <fullName evidence="2">NAD-dependent epimerase/dehydratase domain-containing protein</fullName>
    </recommendedName>
</protein>
<dbReference type="EnsemblPlants" id="OGLUM08G05260.2">
    <property type="protein sequence ID" value="OGLUM08G05260.2"/>
    <property type="gene ID" value="OGLUM08G05260"/>
</dbReference>
<dbReference type="InterPro" id="IPR001509">
    <property type="entry name" value="Epimerase_deHydtase"/>
</dbReference>
<dbReference type="STRING" id="40148.A0A0E0ARN6"/>
<sequence length="347" mass="37941">MEAPPPATSSTVCVTGAGGFLASWLVKLLLSKDHYVINGTVRDLGEGKNAHLKALENAGERLRLFKADVLDYGSVAAAIAGCDGVFHVASPVTSGRPTNPEVDIIATAVTGTLNVLRASHEAKVKRVVVLSVFNNPNWPTGEPFNEDSWSDEETCRKNEVLHNSCYIFVKCTKNQLIMLSKTLAEREAFEYAAKTGMDIVTICPALIMGPLMQPTFWSQVLDSRPSCPKPGSAPVSNAGDNETVGNRLETLLDVRDVADALLLVYENSGGSERDICSSTPRKLSDIINTSKSLYPAFNYPQKFVEVDEEQNTRFSSEKLEKLGWTFRPMEETLRDSFESYIGLGILT</sequence>
<feature type="domain" description="NAD-dependent epimerase/dehydratase" evidence="2">
    <location>
        <begin position="12"/>
        <end position="269"/>
    </location>
</feature>
<dbReference type="PANTHER" id="PTHR10366">
    <property type="entry name" value="NAD DEPENDENT EPIMERASE/DEHYDRATASE"/>
    <property type="match status" value="1"/>
</dbReference>
<dbReference type="Gene3D" id="3.40.50.720">
    <property type="entry name" value="NAD(P)-binding Rossmann-like Domain"/>
    <property type="match status" value="1"/>
</dbReference>
<dbReference type="InterPro" id="IPR050425">
    <property type="entry name" value="NAD(P)_dehydrat-like"/>
</dbReference>
<dbReference type="SUPFAM" id="SSF51735">
    <property type="entry name" value="NAD(P)-binding Rossmann-fold domains"/>
    <property type="match status" value="1"/>
</dbReference>
<dbReference type="FunFam" id="3.40.50.720:FF:001885">
    <property type="entry name" value="Dihydroflavonol-4-reductase"/>
    <property type="match status" value="1"/>
</dbReference>
<evidence type="ECO:0000313" key="3">
    <source>
        <dbReference type="EnsemblPlants" id="OGLUM08G05260.2"/>
    </source>
</evidence>
<organism evidence="3">
    <name type="scientific">Oryza glumipatula</name>
    <dbReference type="NCBI Taxonomy" id="40148"/>
    <lineage>
        <taxon>Eukaryota</taxon>
        <taxon>Viridiplantae</taxon>
        <taxon>Streptophyta</taxon>
        <taxon>Embryophyta</taxon>
        <taxon>Tracheophyta</taxon>
        <taxon>Spermatophyta</taxon>
        <taxon>Magnoliopsida</taxon>
        <taxon>Liliopsida</taxon>
        <taxon>Poales</taxon>
        <taxon>Poaceae</taxon>
        <taxon>BOP clade</taxon>
        <taxon>Oryzoideae</taxon>
        <taxon>Oryzeae</taxon>
        <taxon>Oryzinae</taxon>
        <taxon>Oryza</taxon>
    </lineage>
</organism>
<keyword evidence="4" id="KW-1185">Reference proteome</keyword>
<evidence type="ECO:0000313" key="4">
    <source>
        <dbReference type="Proteomes" id="UP000026961"/>
    </source>
</evidence>
<keyword evidence="1" id="KW-0560">Oxidoreductase</keyword>